<accession>A0A271VPL3</accession>
<feature type="transmembrane region" description="Helical" evidence="5">
    <location>
        <begin position="410"/>
        <end position="428"/>
    </location>
</feature>
<evidence type="ECO:0000256" key="3">
    <source>
        <dbReference type="ARBA" id="ARBA00022989"/>
    </source>
</evidence>
<gene>
    <name evidence="6" type="ORF">CGU03_13410</name>
</gene>
<dbReference type="InterPro" id="IPR052556">
    <property type="entry name" value="PolySynth_Transporter"/>
</dbReference>
<dbReference type="RefSeq" id="WP_055043906.1">
    <property type="nucleotide sequence ID" value="NZ_LBGR01000006.1"/>
</dbReference>
<evidence type="ECO:0000256" key="1">
    <source>
        <dbReference type="ARBA" id="ARBA00004141"/>
    </source>
</evidence>
<feature type="transmembrane region" description="Helical" evidence="5">
    <location>
        <begin position="73"/>
        <end position="100"/>
    </location>
</feature>
<dbReference type="AlphaFoldDB" id="A0A271VPL3"/>
<feature type="transmembrane region" description="Helical" evidence="5">
    <location>
        <begin position="163"/>
        <end position="185"/>
    </location>
</feature>
<dbReference type="PANTHER" id="PTHR43424">
    <property type="entry name" value="LOCUS PUTATIVE PROTEIN 1-RELATED"/>
    <property type="match status" value="1"/>
</dbReference>
<proteinExistence type="predicted"/>
<feature type="transmembrane region" description="Helical" evidence="5">
    <location>
        <begin position="381"/>
        <end position="398"/>
    </location>
</feature>
<keyword evidence="3 5" id="KW-1133">Transmembrane helix</keyword>
<evidence type="ECO:0000313" key="7">
    <source>
        <dbReference type="Proteomes" id="UP000216173"/>
    </source>
</evidence>
<keyword evidence="4 5" id="KW-0472">Membrane</keyword>
<evidence type="ECO:0000313" key="6">
    <source>
        <dbReference type="EMBL" id="PAR20108.1"/>
    </source>
</evidence>
<name>A0A271VPL3_VIBMT</name>
<comment type="caution">
    <text evidence="6">The sequence shown here is derived from an EMBL/GenBank/DDBJ whole genome shotgun (WGS) entry which is preliminary data.</text>
</comment>
<feature type="transmembrane region" description="Helical" evidence="5">
    <location>
        <begin position="43"/>
        <end position="61"/>
    </location>
</feature>
<organism evidence="6 7">
    <name type="scientific">Vibrio metoecus</name>
    <dbReference type="NCBI Taxonomy" id="1481663"/>
    <lineage>
        <taxon>Bacteria</taxon>
        <taxon>Pseudomonadati</taxon>
        <taxon>Pseudomonadota</taxon>
        <taxon>Gammaproteobacteria</taxon>
        <taxon>Vibrionales</taxon>
        <taxon>Vibrionaceae</taxon>
        <taxon>Vibrio</taxon>
    </lineage>
</organism>
<feature type="transmembrane region" description="Helical" evidence="5">
    <location>
        <begin position="356"/>
        <end position="375"/>
    </location>
</feature>
<dbReference type="InterPro" id="IPR002797">
    <property type="entry name" value="Polysacc_synth"/>
</dbReference>
<comment type="subcellular location">
    <subcellularLocation>
        <location evidence="1">Membrane</location>
        <topology evidence="1">Multi-pass membrane protein</topology>
    </subcellularLocation>
</comment>
<evidence type="ECO:0000256" key="4">
    <source>
        <dbReference type="ARBA" id="ARBA00023136"/>
    </source>
</evidence>
<dbReference type="Pfam" id="PF01943">
    <property type="entry name" value="Polysacc_synt"/>
    <property type="match status" value="1"/>
</dbReference>
<keyword evidence="2 5" id="KW-0812">Transmembrane</keyword>
<dbReference type="Proteomes" id="UP000216173">
    <property type="component" value="Unassembled WGS sequence"/>
</dbReference>
<feature type="transmembrane region" description="Helical" evidence="5">
    <location>
        <begin position="284"/>
        <end position="313"/>
    </location>
</feature>
<feature type="transmembrane region" description="Helical" evidence="5">
    <location>
        <begin position="206"/>
        <end position="233"/>
    </location>
</feature>
<feature type="transmembrane region" description="Helical" evidence="5">
    <location>
        <begin position="137"/>
        <end position="157"/>
    </location>
</feature>
<sequence>MINKSLLYLVERLVTMLTGLLAFVLLARFFGPETLGELSVVQSTSAVLITFVTLGLDRFIVKSLVDEKNDKVSILLSSTVMRFSGWLIYSILLLVFSWFFNANKNVLGIVFIEISTVLFMHVIVFRYLLEAEGKADILAITLVISRFCGFLYLILALSLDFSFVYTCAFLPFQSAIRTIMMLILIRKKWFVQVSFNIDKQWMLDNFKMSFPIMISGMVFPIFMQADVLMISYFHGEHAVGLYSAPMKIILQSGYVGVAIMTAFFPVLASLYSSDNEKYESMLAVVSRFMLVLSVVFSLLMYFSSGFIVGFLFGPEYEESKVTLSILSFVVFFQISSKLYSSLLIIYGLARFEIIKAILATILNLTLNLILIPRFYIEGAAFASLMSYIISDFIIYYVFRGLKPISKVMNVSLVGLLNPIATITSFIKLKGF</sequence>
<feature type="transmembrane region" description="Helical" evidence="5">
    <location>
        <begin position="12"/>
        <end position="31"/>
    </location>
</feature>
<evidence type="ECO:0000256" key="2">
    <source>
        <dbReference type="ARBA" id="ARBA00022692"/>
    </source>
</evidence>
<dbReference type="GO" id="GO:0016020">
    <property type="term" value="C:membrane"/>
    <property type="evidence" value="ECO:0007669"/>
    <property type="project" value="UniProtKB-SubCell"/>
</dbReference>
<protein>
    <submittedName>
        <fullName evidence="6">Flippase</fullName>
    </submittedName>
</protein>
<evidence type="ECO:0000256" key="5">
    <source>
        <dbReference type="SAM" id="Phobius"/>
    </source>
</evidence>
<dbReference type="PANTHER" id="PTHR43424:SF1">
    <property type="entry name" value="LOCUS PUTATIVE PROTEIN 1-RELATED"/>
    <property type="match status" value="1"/>
</dbReference>
<dbReference type="CDD" id="cd13128">
    <property type="entry name" value="MATE_Wzx_like"/>
    <property type="match status" value="1"/>
</dbReference>
<reference evidence="7" key="1">
    <citation type="submission" date="2017-07" db="EMBL/GenBank/DDBJ databases">
        <authorList>
            <person name="Boucher Y."/>
            <person name="Orata F.D."/>
        </authorList>
    </citation>
    <scope>NUCLEOTIDE SEQUENCE [LARGE SCALE GENOMIC DNA]</scope>
    <source>
        <strain evidence="7">OYP9E10</strain>
    </source>
</reference>
<dbReference type="EMBL" id="NMSH01000022">
    <property type="protein sequence ID" value="PAR20108.1"/>
    <property type="molecule type" value="Genomic_DNA"/>
</dbReference>
<feature type="transmembrane region" description="Helical" evidence="5">
    <location>
        <begin position="253"/>
        <end position="272"/>
    </location>
</feature>
<feature type="transmembrane region" description="Helical" evidence="5">
    <location>
        <begin position="106"/>
        <end position="125"/>
    </location>
</feature>
<feature type="transmembrane region" description="Helical" evidence="5">
    <location>
        <begin position="325"/>
        <end position="349"/>
    </location>
</feature>